<evidence type="ECO:0000256" key="4">
    <source>
        <dbReference type="ARBA" id="ARBA00011886"/>
    </source>
</evidence>
<comment type="caution">
    <text evidence="11">The sequence shown here is derived from an EMBL/GenBank/DDBJ whole genome shotgun (WGS) entry which is preliminary data.</text>
</comment>
<evidence type="ECO:0000256" key="1">
    <source>
        <dbReference type="ARBA" id="ARBA00005058"/>
    </source>
</evidence>
<evidence type="ECO:0000259" key="10">
    <source>
        <dbReference type="Pfam" id="PF01048"/>
    </source>
</evidence>
<dbReference type="GO" id="GO:0005737">
    <property type="term" value="C:cytoplasm"/>
    <property type="evidence" value="ECO:0007669"/>
    <property type="project" value="TreeGrafter"/>
</dbReference>
<dbReference type="Gene3D" id="3.40.50.1580">
    <property type="entry name" value="Nucleoside phosphorylase domain"/>
    <property type="match status" value="1"/>
</dbReference>
<evidence type="ECO:0000313" key="12">
    <source>
        <dbReference type="Proteomes" id="UP000012429"/>
    </source>
</evidence>
<evidence type="ECO:0000256" key="8">
    <source>
        <dbReference type="ARBA" id="ARBA00031036"/>
    </source>
</evidence>
<dbReference type="GO" id="GO:0009116">
    <property type="term" value="P:nucleoside metabolic process"/>
    <property type="evidence" value="ECO:0007669"/>
    <property type="project" value="InterPro"/>
</dbReference>
<reference evidence="11 12" key="1">
    <citation type="journal article" date="2012" name="BMC Genomics">
        <title>Genomic basis of broad host range and environmental adaptability of Rhizobium tropici CIAT 899 and Rhizobium sp. PRF 81 which are used in inoculants for common bean (Phaseolus vulgaris L.).</title>
        <authorList>
            <person name="Ormeno-Orrillo E."/>
            <person name="Menna P."/>
            <person name="Almeida L.G."/>
            <person name="Ollero F.J."/>
            <person name="Nicolas M.F."/>
            <person name="Pains Rodrigues E."/>
            <person name="Shigueyoshi Nakatani A."/>
            <person name="Silva Batista J.S."/>
            <person name="Oliveira Chueire L.M."/>
            <person name="Souza R.C."/>
            <person name="Ribeiro Vasconcelos A.T."/>
            <person name="Megias M."/>
            <person name="Hungria M."/>
            <person name="Martinez-Romero E."/>
        </authorList>
    </citation>
    <scope>NUCLEOTIDE SEQUENCE [LARGE SCALE GENOMIC DNA]</scope>
    <source>
        <strain evidence="11 12">PRF 81</strain>
    </source>
</reference>
<organism evidence="11 12">
    <name type="scientific">Rhizobium freirei PRF 81</name>
    <dbReference type="NCBI Taxonomy" id="363754"/>
    <lineage>
        <taxon>Bacteria</taxon>
        <taxon>Pseudomonadati</taxon>
        <taxon>Pseudomonadota</taxon>
        <taxon>Alphaproteobacteria</taxon>
        <taxon>Hyphomicrobiales</taxon>
        <taxon>Rhizobiaceae</taxon>
        <taxon>Rhizobium/Agrobacterium group</taxon>
        <taxon>Rhizobium</taxon>
    </lineage>
</organism>
<dbReference type="NCBIfam" id="NF006054">
    <property type="entry name" value="PRK08202.1"/>
    <property type="match status" value="1"/>
</dbReference>
<dbReference type="PATRIC" id="fig|363754.4.peg.6429"/>
<evidence type="ECO:0000313" key="11">
    <source>
        <dbReference type="EMBL" id="ENN84559.1"/>
    </source>
</evidence>
<gene>
    <name evidence="11" type="primary">deoD</name>
    <name evidence="11" type="ORF">RHSP_73190</name>
</gene>
<dbReference type="SUPFAM" id="SSF53167">
    <property type="entry name" value="Purine and uridine phosphorylases"/>
    <property type="match status" value="1"/>
</dbReference>
<sequence>MRRADCDQPYDHGRRQEDRRNGRHRREAAALPALRRLQAEDRRICQQGDTDLSLRRNRREEGHDHGRDAPLQLRNRDTRMSEAVDILKEKLGELKPRYSVILGSGLGSLVDQVADALRIPYADLPGFPVSAVSGHAGTLVAGKLGDIPVIMMSGRVHYYEKGDANAMRTPIETLKALGVDTLILTNSAGSLREEMPPGSVMQITDHINYSGMNPLIGEESDKRFVGMTSAYDTDLIMRMRKAADKAEIKLSHGVYMWFSGPSFETPAEIRMARILGADAVGMSTVPEVILARLFGLRVAAASVITNYGAGMTGGELSHDETKDMAPVGGARLAAILKEMIADEGDPQ</sequence>
<comment type="similarity">
    <text evidence="2">Belongs to the PNP/MTAP phosphorylase family.</text>
</comment>
<dbReference type="GO" id="GO:0004731">
    <property type="term" value="F:purine-nucleoside phosphorylase activity"/>
    <property type="evidence" value="ECO:0007669"/>
    <property type="project" value="UniProtKB-EC"/>
</dbReference>
<keyword evidence="12" id="KW-1185">Reference proteome</keyword>
<evidence type="ECO:0000256" key="7">
    <source>
        <dbReference type="ARBA" id="ARBA00022679"/>
    </source>
</evidence>
<keyword evidence="7" id="KW-0808">Transferase</keyword>
<dbReference type="InterPro" id="IPR011269">
    <property type="entry name" value="PUNP"/>
</dbReference>
<dbReference type="InterPro" id="IPR000845">
    <property type="entry name" value="Nucleoside_phosphorylase_d"/>
</dbReference>
<proteinExistence type="inferred from homology"/>
<keyword evidence="6" id="KW-0328">Glycosyltransferase</keyword>
<name>N6TVV9_9HYPH</name>
<dbReference type="EC" id="2.4.2.1" evidence="4"/>
<dbReference type="Pfam" id="PF01048">
    <property type="entry name" value="PNP_UDP_1"/>
    <property type="match status" value="1"/>
</dbReference>
<feature type="compositionally biased region" description="Basic and acidic residues" evidence="9">
    <location>
        <begin position="1"/>
        <end position="20"/>
    </location>
</feature>
<dbReference type="UniPathway" id="UPA00606"/>
<dbReference type="NCBIfam" id="TIGR01698">
    <property type="entry name" value="PUNP"/>
    <property type="match status" value="1"/>
</dbReference>
<dbReference type="AlphaFoldDB" id="N6TVV9"/>
<evidence type="ECO:0000256" key="9">
    <source>
        <dbReference type="SAM" id="MobiDB-lite"/>
    </source>
</evidence>
<comment type="pathway">
    <text evidence="1">Purine metabolism; purine nucleoside salvage.</text>
</comment>
<comment type="subunit">
    <text evidence="3">Homotrimer.</text>
</comment>
<feature type="region of interest" description="Disordered" evidence="9">
    <location>
        <begin position="1"/>
        <end position="30"/>
    </location>
</feature>
<dbReference type="InterPro" id="IPR011268">
    <property type="entry name" value="Purine_phosphorylase"/>
</dbReference>
<dbReference type="InterPro" id="IPR035994">
    <property type="entry name" value="Nucleoside_phosphorylase_sf"/>
</dbReference>
<protein>
    <recommendedName>
        <fullName evidence="5">Purine nucleoside phosphorylase</fullName>
        <ecNumber evidence="4">2.4.2.1</ecNumber>
    </recommendedName>
    <alternativeName>
        <fullName evidence="8">Inosine-guanosine phosphorylase</fullName>
    </alternativeName>
</protein>
<evidence type="ECO:0000256" key="6">
    <source>
        <dbReference type="ARBA" id="ARBA00022676"/>
    </source>
</evidence>
<evidence type="ECO:0000256" key="3">
    <source>
        <dbReference type="ARBA" id="ARBA00011233"/>
    </source>
</evidence>
<accession>N6TVV9</accession>
<dbReference type="Proteomes" id="UP000012429">
    <property type="component" value="Unassembled WGS sequence"/>
</dbReference>
<dbReference type="NCBIfam" id="TIGR01697">
    <property type="entry name" value="PNPH-PUNA-XAPA"/>
    <property type="match status" value="1"/>
</dbReference>
<evidence type="ECO:0000256" key="2">
    <source>
        <dbReference type="ARBA" id="ARBA00006751"/>
    </source>
</evidence>
<evidence type="ECO:0000256" key="5">
    <source>
        <dbReference type="ARBA" id="ARBA00013834"/>
    </source>
</evidence>
<feature type="domain" description="Nucleoside phosphorylase" evidence="10">
    <location>
        <begin position="100"/>
        <end position="341"/>
    </location>
</feature>
<dbReference type="PANTHER" id="PTHR11904">
    <property type="entry name" value="METHYLTHIOADENOSINE/PURINE NUCLEOSIDE PHOSPHORYLASE"/>
    <property type="match status" value="1"/>
</dbReference>
<dbReference type="EMBL" id="AQHN01000089">
    <property type="protein sequence ID" value="ENN84559.1"/>
    <property type="molecule type" value="Genomic_DNA"/>
</dbReference>
<dbReference type="STRING" id="363754.RHSP_73190"/>
<dbReference type="PANTHER" id="PTHR11904:SF9">
    <property type="entry name" value="PURINE NUCLEOSIDE PHOSPHORYLASE-RELATED"/>
    <property type="match status" value="1"/>
</dbReference>
<feature type="compositionally biased region" description="Basic and acidic residues" evidence="9">
    <location>
        <begin position="52"/>
        <end position="71"/>
    </location>
</feature>
<dbReference type="CDD" id="cd09009">
    <property type="entry name" value="PNP-EcPNPII_like"/>
    <property type="match status" value="1"/>
</dbReference>
<feature type="region of interest" description="Disordered" evidence="9">
    <location>
        <begin position="48"/>
        <end position="71"/>
    </location>
</feature>